<proteinExistence type="predicted"/>
<dbReference type="Pfam" id="PF05926">
    <property type="entry name" value="Phage_GPL"/>
    <property type="match status" value="1"/>
</dbReference>
<dbReference type="EMBL" id="CP151406">
    <property type="protein sequence ID" value="WZJ20319.1"/>
    <property type="molecule type" value="Genomic_DNA"/>
</dbReference>
<dbReference type="Proteomes" id="UP001479520">
    <property type="component" value="Chromosome"/>
</dbReference>
<evidence type="ECO:0000256" key="1">
    <source>
        <dbReference type="SAM" id="MobiDB-lite"/>
    </source>
</evidence>
<dbReference type="InterPro" id="IPR009225">
    <property type="entry name" value="Phage_head_completion_GpL"/>
</dbReference>
<keyword evidence="3" id="KW-1185">Reference proteome</keyword>
<protein>
    <submittedName>
        <fullName evidence="2">Head completion/stabilization protein</fullName>
    </submittedName>
</protein>
<organism evidence="2 3">
    <name type="scientific">Azonexus hydrophilus</name>
    <dbReference type="NCBI Taxonomy" id="418702"/>
    <lineage>
        <taxon>Bacteria</taxon>
        <taxon>Pseudomonadati</taxon>
        <taxon>Pseudomonadota</taxon>
        <taxon>Betaproteobacteria</taxon>
        <taxon>Rhodocyclales</taxon>
        <taxon>Azonexaceae</taxon>
        <taxon>Azonexus</taxon>
    </lineage>
</organism>
<evidence type="ECO:0000313" key="3">
    <source>
        <dbReference type="Proteomes" id="UP001479520"/>
    </source>
</evidence>
<accession>A0ABZ2XER4</accession>
<dbReference type="RefSeq" id="WP_341743090.1">
    <property type="nucleotide sequence ID" value="NZ_CP151406.1"/>
</dbReference>
<reference evidence="2 3" key="1">
    <citation type="submission" date="2024-04" db="EMBL/GenBank/DDBJ databases">
        <title>Dissimilatory iodate-reducing microorganisms contribute to the enrichment of iodine in groundwater.</title>
        <authorList>
            <person name="Jiang Z."/>
        </authorList>
    </citation>
    <scope>NUCLEOTIDE SEQUENCE [LARGE SCALE GENOMIC DNA]</scope>
    <source>
        <strain evidence="2 3">NCP973</strain>
    </source>
</reference>
<gene>
    <name evidence="2" type="ORF">AADV58_10170</name>
</gene>
<sequence>MSLVIQAPSPSTTEPEIVSGPFWPNIDPKKVREEHRIDNTTTPARLRGSLIEAIAETNNALRAWRIAHQDLGASTLIGIDAEQIDDESVLIHKYRRAVGVLTKALLLERTRDFDTTAKGDRDAEVLESQIGDHRRDWHAAIADMTGRTRTTVELI</sequence>
<name>A0ABZ2XER4_9RHOO</name>
<feature type="region of interest" description="Disordered" evidence="1">
    <location>
        <begin position="1"/>
        <end position="20"/>
    </location>
</feature>
<evidence type="ECO:0000313" key="2">
    <source>
        <dbReference type="EMBL" id="WZJ20319.1"/>
    </source>
</evidence>